<protein>
    <submittedName>
        <fullName evidence="5">Sulfate_transp domain-containing protein</fullName>
    </submittedName>
</protein>
<accession>A0A0N4WEX8</accession>
<dbReference type="Proteomes" id="UP000268014">
    <property type="component" value="Unassembled WGS sequence"/>
</dbReference>
<dbReference type="AlphaFoldDB" id="A0A0N4WEX8"/>
<evidence type="ECO:0000256" key="2">
    <source>
        <dbReference type="SAM" id="Phobius"/>
    </source>
</evidence>
<keyword evidence="2" id="KW-0472">Membrane</keyword>
<keyword evidence="4" id="KW-1185">Reference proteome</keyword>
<keyword evidence="2" id="KW-1133">Transmembrane helix</keyword>
<name>A0A0N4WEX8_HAEPC</name>
<reference evidence="5" key="1">
    <citation type="submission" date="2017-02" db="UniProtKB">
        <authorList>
            <consortium name="WormBaseParasite"/>
        </authorList>
    </citation>
    <scope>IDENTIFICATION</scope>
</reference>
<feature type="region of interest" description="Disordered" evidence="1">
    <location>
        <begin position="1"/>
        <end position="84"/>
    </location>
</feature>
<keyword evidence="2" id="KW-0812">Transmembrane</keyword>
<feature type="compositionally biased region" description="Basic and acidic residues" evidence="1">
    <location>
        <begin position="1"/>
        <end position="82"/>
    </location>
</feature>
<feature type="transmembrane region" description="Helical" evidence="2">
    <location>
        <begin position="108"/>
        <end position="131"/>
    </location>
</feature>
<evidence type="ECO:0000256" key="1">
    <source>
        <dbReference type="SAM" id="MobiDB-lite"/>
    </source>
</evidence>
<sequence length="179" mass="19657">MPKPYRGDRRGDRSRGRNQNHDVQKGHGGRVHDHGDRGRNHDGVHAGDDDGRNRGDVRGGGDGGRDHVHDVHGHDHRRDTRNRLRGAPCRGALYHSRRHTQTLENPHVLLHMLIYAHIITVIRSMLLPFGVSSPSTVLVTAVVAVTSFVEPFGVASAILRTMVVSMMASAIFTVAVAVL</sequence>
<evidence type="ECO:0000313" key="4">
    <source>
        <dbReference type="Proteomes" id="UP000268014"/>
    </source>
</evidence>
<evidence type="ECO:0000313" key="3">
    <source>
        <dbReference type="EMBL" id="VDO36889.1"/>
    </source>
</evidence>
<reference evidence="3 4" key="2">
    <citation type="submission" date="2018-11" db="EMBL/GenBank/DDBJ databases">
        <authorList>
            <consortium name="Pathogen Informatics"/>
        </authorList>
    </citation>
    <scope>NUCLEOTIDE SEQUENCE [LARGE SCALE GENOMIC DNA]</scope>
    <source>
        <strain evidence="3 4">MHpl1</strain>
    </source>
</reference>
<organism evidence="5">
    <name type="scientific">Haemonchus placei</name>
    <name type="common">Barber's pole worm</name>
    <dbReference type="NCBI Taxonomy" id="6290"/>
    <lineage>
        <taxon>Eukaryota</taxon>
        <taxon>Metazoa</taxon>
        <taxon>Ecdysozoa</taxon>
        <taxon>Nematoda</taxon>
        <taxon>Chromadorea</taxon>
        <taxon>Rhabditida</taxon>
        <taxon>Rhabditina</taxon>
        <taxon>Rhabditomorpha</taxon>
        <taxon>Strongyloidea</taxon>
        <taxon>Trichostrongylidae</taxon>
        <taxon>Haemonchus</taxon>
    </lineage>
</organism>
<dbReference type="WBParaSite" id="HPLM_0000922201-mRNA-1">
    <property type="protein sequence ID" value="HPLM_0000922201-mRNA-1"/>
    <property type="gene ID" value="HPLM_0000922201"/>
</dbReference>
<proteinExistence type="predicted"/>
<feature type="transmembrane region" description="Helical" evidence="2">
    <location>
        <begin position="137"/>
        <end position="159"/>
    </location>
</feature>
<dbReference type="EMBL" id="UZAF01017016">
    <property type="protein sequence ID" value="VDO36889.1"/>
    <property type="molecule type" value="Genomic_DNA"/>
</dbReference>
<evidence type="ECO:0000313" key="5">
    <source>
        <dbReference type="WBParaSite" id="HPLM_0000922201-mRNA-1"/>
    </source>
</evidence>
<gene>
    <name evidence="3" type="ORF">HPLM_LOCUS9214</name>
</gene>